<keyword evidence="7 9" id="KW-0067">ATP-binding</keyword>
<name>A0ABU0R4E0_9MICO</name>
<organism evidence="10 11">
    <name type="scientific">Agromyces ramosus</name>
    <dbReference type="NCBI Taxonomy" id="33879"/>
    <lineage>
        <taxon>Bacteria</taxon>
        <taxon>Bacillati</taxon>
        <taxon>Actinomycetota</taxon>
        <taxon>Actinomycetes</taxon>
        <taxon>Micrococcales</taxon>
        <taxon>Microbacteriaceae</taxon>
        <taxon>Agromyces</taxon>
    </lineage>
</organism>
<dbReference type="EMBL" id="JAUSYY010000001">
    <property type="protein sequence ID" value="MDQ0892940.1"/>
    <property type="molecule type" value="Genomic_DNA"/>
</dbReference>
<dbReference type="NCBIfam" id="TIGR01313">
    <property type="entry name" value="therm_gnt_kin"/>
    <property type="match status" value="1"/>
</dbReference>
<evidence type="ECO:0000313" key="11">
    <source>
        <dbReference type="Proteomes" id="UP001239083"/>
    </source>
</evidence>
<evidence type="ECO:0000256" key="4">
    <source>
        <dbReference type="ARBA" id="ARBA00022679"/>
    </source>
</evidence>
<dbReference type="Proteomes" id="UP001239083">
    <property type="component" value="Unassembled WGS sequence"/>
</dbReference>
<keyword evidence="6 9" id="KW-0418">Kinase</keyword>
<sequence length="176" mass="18685">MSAASVTVPRVVVMGPSGAGKSRIGAALADRLAARFPALDFIDSDALHPESNVEKMRAGVPLDDDDRAPWLLLVGESLTEGRGGRVIACSALRRAYRDLIRRGCPDAAFIELVVPLDELADRVAHRPGHFMPAALLSSQLDALEPLGDDERGARVENSGDVDTVVARAIAALQPGW</sequence>
<evidence type="ECO:0000256" key="2">
    <source>
        <dbReference type="ARBA" id="ARBA00008420"/>
    </source>
</evidence>
<keyword evidence="11" id="KW-1185">Reference proteome</keyword>
<reference evidence="10 11" key="1">
    <citation type="submission" date="2023-07" db="EMBL/GenBank/DDBJ databases">
        <title>Comparative genomics of wheat-associated soil bacteria to identify genetic determinants of phenazine resistance.</title>
        <authorList>
            <person name="Mouncey N."/>
        </authorList>
    </citation>
    <scope>NUCLEOTIDE SEQUENCE [LARGE SCALE GENOMIC DNA]</scope>
    <source>
        <strain evidence="10 11">V3I3</strain>
    </source>
</reference>
<evidence type="ECO:0000313" key="10">
    <source>
        <dbReference type="EMBL" id="MDQ0892940.1"/>
    </source>
</evidence>
<dbReference type="RefSeq" id="WP_307038947.1">
    <property type="nucleotide sequence ID" value="NZ_JAUSYY010000001.1"/>
</dbReference>
<dbReference type="GO" id="GO:0046316">
    <property type="term" value="F:gluconokinase activity"/>
    <property type="evidence" value="ECO:0007669"/>
    <property type="project" value="UniProtKB-EC"/>
</dbReference>
<evidence type="ECO:0000256" key="6">
    <source>
        <dbReference type="ARBA" id="ARBA00022777"/>
    </source>
</evidence>
<dbReference type="Gene3D" id="3.40.50.300">
    <property type="entry name" value="P-loop containing nucleotide triphosphate hydrolases"/>
    <property type="match status" value="1"/>
</dbReference>
<protein>
    <recommendedName>
        <fullName evidence="3 9">Gluconokinase</fullName>
        <ecNumber evidence="3 9">2.7.1.12</ecNumber>
    </recommendedName>
</protein>
<dbReference type="PANTHER" id="PTHR43442:SF3">
    <property type="entry name" value="GLUCONOKINASE-RELATED"/>
    <property type="match status" value="1"/>
</dbReference>
<evidence type="ECO:0000256" key="1">
    <source>
        <dbReference type="ARBA" id="ARBA00004761"/>
    </source>
</evidence>
<dbReference type="SUPFAM" id="SSF52540">
    <property type="entry name" value="P-loop containing nucleoside triphosphate hydrolases"/>
    <property type="match status" value="1"/>
</dbReference>
<evidence type="ECO:0000256" key="9">
    <source>
        <dbReference type="RuleBase" id="RU363066"/>
    </source>
</evidence>
<dbReference type="EC" id="2.7.1.12" evidence="3 9"/>
<evidence type="ECO:0000256" key="3">
    <source>
        <dbReference type="ARBA" id="ARBA00012054"/>
    </source>
</evidence>
<keyword evidence="4 9" id="KW-0808">Transferase</keyword>
<comment type="catalytic activity">
    <reaction evidence="8 9">
        <text>D-gluconate + ATP = 6-phospho-D-gluconate + ADP + H(+)</text>
        <dbReference type="Rhea" id="RHEA:19433"/>
        <dbReference type="ChEBI" id="CHEBI:15378"/>
        <dbReference type="ChEBI" id="CHEBI:18391"/>
        <dbReference type="ChEBI" id="CHEBI:30616"/>
        <dbReference type="ChEBI" id="CHEBI:58759"/>
        <dbReference type="ChEBI" id="CHEBI:456216"/>
        <dbReference type="EC" id="2.7.1.12"/>
    </reaction>
</comment>
<dbReference type="InterPro" id="IPR027417">
    <property type="entry name" value="P-loop_NTPase"/>
</dbReference>
<comment type="pathway">
    <text evidence="1">Carbohydrate acid metabolism.</text>
</comment>
<evidence type="ECO:0000256" key="5">
    <source>
        <dbReference type="ARBA" id="ARBA00022741"/>
    </source>
</evidence>
<dbReference type="InterPro" id="IPR006001">
    <property type="entry name" value="Therm_gnt_kin"/>
</dbReference>
<comment type="caution">
    <text evidence="10">The sequence shown here is derived from an EMBL/GenBank/DDBJ whole genome shotgun (WGS) entry which is preliminary data.</text>
</comment>
<proteinExistence type="inferred from homology"/>
<gene>
    <name evidence="10" type="ORF">QFZ26_000495</name>
</gene>
<accession>A0ABU0R4E0</accession>
<evidence type="ECO:0000256" key="7">
    <source>
        <dbReference type="ARBA" id="ARBA00022840"/>
    </source>
</evidence>
<evidence type="ECO:0000256" key="8">
    <source>
        <dbReference type="ARBA" id="ARBA00048090"/>
    </source>
</evidence>
<keyword evidence="5 9" id="KW-0547">Nucleotide-binding</keyword>
<dbReference type="PANTHER" id="PTHR43442">
    <property type="entry name" value="GLUCONOKINASE-RELATED"/>
    <property type="match status" value="1"/>
</dbReference>
<comment type="similarity">
    <text evidence="2 9">Belongs to the gluconokinase GntK/GntV family.</text>
</comment>
<dbReference type="CDD" id="cd02021">
    <property type="entry name" value="GntK"/>
    <property type="match status" value="1"/>
</dbReference>